<dbReference type="InterPro" id="IPR013805">
    <property type="entry name" value="GrpE_CC"/>
</dbReference>
<dbReference type="PRINTS" id="PR00773">
    <property type="entry name" value="GRPEPROTEIN"/>
</dbReference>
<comment type="similarity">
    <text evidence="2 10 12">Belongs to the GrpE family.</text>
</comment>
<evidence type="ECO:0000256" key="7">
    <source>
        <dbReference type="ARBA" id="ARBA00053401"/>
    </source>
</evidence>
<evidence type="ECO:0000256" key="13">
    <source>
        <dbReference type="SAM" id="MobiDB-lite"/>
    </source>
</evidence>
<reference evidence="14" key="2">
    <citation type="submission" date="2020-09" db="EMBL/GenBank/DDBJ databases">
        <authorList>
            <person name="Sun Q."/>
            <person name="Zhou Y."/>
        </authorList>
    </citation>
    <scope>NUCLEOTIDE SEQUENCE</scope>
    <source>
        <strain evidence="14">CGMCC 1.12919</strain>
    </source>
</reference>
<gene>
    <name evidence="10 14" type="primary">grpE</name>
    <name evidence="14" type="ORF">GCM10010994_58600</name>
</gene>
<evidence type="ECO:0000256" key="9">
    <source>
        <dbReference type="ARBA" id="ARBA00076414"/>
    </source>
</evidence>
<dbReference type="NCBIfam" id="NF010739">
    <property type="entry name" value="PRK14141.1"/>
    <property type="match status" value="1"/>
</dbReference>
<comment type="subcellular location">
    <subcellularLocation>
        <location evidence="1 10">Cytoplasm</location>
    </subcellularLocation>
</comment>
<dbReference type="EMBL" id="BMGG01000013">
    <property type="protein sequence ID" value="GGC93059.1"/>
    <property type="molecule type" value="Genomic_DNA"/>
</dbReference>
<comment type="subunit">
    <text evidence="3 10">Homodimer.</text>
</comment>
<comment type="caution">
    <text evidence="14">The sequence shown here is derived from an EMBL/GenBank/DDBJ whole genome shotgun (WGS) entry which is preliminary data.</text>
</comment>
<evidence type="ECO:0000256" key="12">
    <source>
        <dbReference type="RuleBase" id="RU004478"/>
    </source>
</evidence>
<dbReference type="InterPro" id="IPR009012">
    <property type="entry name" value="GrpE_head"/>
</dbReference>
<keyword evidence="15" id="KW-1185">Reference proteome</keyword>
<dbReference type="PANTHER" id="PTHR21237">
    <property type="entry name" value="GRPE PROTEIN"/>
    <property type="match status" value="1"/>
</dbReference>
<reference evidence="14" key="1">
    <citation type="journal article" date="2014" name="Int. J. Syst. Evol. Microbiol.">
        <title>Complete genome sequence of Corynebacterium casei LMG S-19264T (=DSM 44701T), isolated from a smear-ripened cheese.</title>
        <authorList>
            <consortium name="US DOE Joint Genome Institute (JGI-PGF)"/>
            <person name="Walter F."/>
            <person name="Albersmeier A."/>
            <person name="Kalinowski J."/>
            <person name="Ruckert C."/>
        </authorList>
    </citation>
    <scope>NUCLEOTIDE SEQUENCE</scope>
    <source>
        <strain evidence="14">CGMCC 1.12919</strain>
    </source>
</reference>
<name>A0A916UXV7_9HYPH</name>
<feature type="region of interest" description="Disordered" evidence="13">
    <location>
        <begin position="187"/>
        <end position="208"/>
    </location>
</feature>
<dbReference type="InterPro" id="IPR000740">
    <property type="entry name" value="GrpE"/>
</dbReference>
<evidence type="ECO:0000256" key="1">
    <source>
        <dbReference type="ARBA" id="ARBA00004496"/>
    </source>
</evidence>
<dbReference type="HAMAP" id="MF_01151">
    <property type="entry name" value="GrpE"/>
    <property type="match status" value="1"/>
</dbReference>
<evidence type="ECO:0000313" key="14">
    <source>
        <dbReference type="EMBL" id="GGC93059.1"/>
    </source>
</evidence>
<evidence type="ECO:0000256" key="10">
    <source>
        <dbReference type="HAMAP-Rule" id="MF_01151"/>
    </source>
</evidence>
<keyword evidence="4 10" id="KW-0963">Cytoplasm</keyword>
<evidence type="ECO:0000256" key="11">
    <source>
        <dbReference type="RuleBase" id="RU000639"/>
    </source>
</evidence>
<evidence type="ECO:0000313" key="15">
    <source>
        <dbReference type="Proteomes" id="UP000637002"/>
    </source>
</evidence>
<dbReference type="SUPFAM" id="SSF58014">
    <property type="entry name" value="Coiled-coil domain of nucleotide exchange factor GrpE"/>
    <property type="match status" value="1"/>
</dbReference>
<evidence type="ECO:0000256" key="5">
    <source>
        <dbReference type="ARBA" id="ARBA00023016"/>
    </source>
</evidence>
<dbReference type="Gene3D" id="2.30.22.10">
    <property type="entry name" value="Head domain of nucleotide exchange factor GrpE"/>
    <property type="match status" value="1"/>
</dbReference>
<evidence type="ECO:0000256" key="4">
    <source>
        <dbReference type="ARBA" id="ARBA00022490"/>
    </source>
</evidence>
<comment type="function">
    <text evidence="7 10 11">Participates actively in the response to hyperosmotic and heat shock by preventing the aggregation of stress-denatured proteins, in association with DnaK and GrpE. It is the nucleotide exchange factor for DnaK and may function as a thermosensor. Unfolded proteins bind initially to DnaJ; upon interaction with the DnaJ-bound protein, DnaK hydrolyzes its bound ATP, resulting in the formation of a stable complex. GrpE releases ADP from DnaK; ATP binding to DnaK triggers the release of the substrate protein, thus completing the reaction cycle. Several rounds of ATP-dependent interactions between DnaJ, DnaK and GrpE are required for fully efficient folding.</text>
</comment>
<dbReference type="GO" id="GO:0000774">
    <property type="term" value="F:adenyl-nucleotide exchange factor activity"/>
    <property type="evidence" value="ECO:0007669"/>
    <property type="project" value="InterPro"/>
</dbReference>
<dbReference type="GO" id="GO:0005737">
    <property type="term" value="C:cytoplasm"/>
    <property type="evidence" value="ECO:0007669"/>
    <property type="project" value="UniProtKB-SubCell"/>
</dbReference>
<dbReference type="GO" id="GO:0051087">
    <property type="term" value="F:protein-folding chaperone binding"/>
    <property type="evidence" value="ECO:0007669"/>
    <property type="project" value="InterPro"/>
</dbReference>
<dbReference type="Gene3D" id="3.90.20.20">
    <property type="match status" value="1"/>
</dbReference>
<keyword evidence="6 10" id="KW-0143">Chaperone</keyword>
<keyword evidence="5 10" id="KW-0346">Stress response</keyword>
<evidence type="ECO:0000256" key="8">
    <source>
        <dbReference type="ARBA" id="ARBA00072274"/>
    </source>
</evidence>
<evidence type="ECO:0000256" key="2">
    <source>
        <dbReference type="ARBA" id="ARBA00009054"/>
    </source>
</evidence>
<sequence length="208" mass="22392">MNQKPNDHEAAGPDTVIQDTGVQPEPAAAAQREPGDVIEALAAENTELKDKVLRTLADMENLRRRTEREVGDAKTYGVSSFARDMLTVVDNIARALEAIPAEARGHADAPLKSFVEGIELTERDLIKTLERHGVKRISPQGERFDPHRHQAMFELPDTSVPNGTVVQVVQPGFVIGERVLRPALVGVSKGGAKPAPQPAGGEANTDEG</sequence>
<feature type="compositionally biased region" description="Low complexity" evidence="13">
    <location>
        <begin position="190"/>
        <end position="208"/>
    </location>
</feature>
<organism evidence="14 15">
    <name type="scientific">Chelatococcus reniformis</name>
    <dbReference type="NCBI Taxonomy" id="1494448"/>
    <lineage>
        <taxon>Bacteria</taxon>
        <taxon>Pseudomonadati</taxon>
        <taxon>Pseudomonadota</taxon>
        <taxon>Alphaproteobacteria</taxon>
        <taxon>Hyphomicrobiales</taxon>
        <taxon>Chelatococcaceae</taxon>
        <taxon>Chelatococcus</taxon>
    </lineage>
</organism>
<dbReference type="GO" id="GO:0006457">
    <property type="term" value="P:protein folding"/>
    <property type="evidence" value="ECO:0007669"/>
    <property type="project" value="InterPro"/>
</dbReference>
<dbReference type="CDD" id="cd00446">
    <property type="entry name" value="GrpE"/>
    <property type="match status" value="1"/>
</dbReference>
<dbReference type="PANTHER" id="PTHR21237:SF23">
    <property type="entry name" value="GRPE PROTEIN HOMOLOG, MITOCHONDRIAL"/>
    <property type="match status" value="1"/>
</dbReference>
<dbReference type="PROSITE" id="PS01071">
    <property type="entry name" value="GRPE"/>
    <property type="match status" value="1"/>
</dbReference>
<feature type="region of interest" description="Disordered" evidence="13">
    <location>
        <begin position="1"/>
        <end position="34"/>
    </location>
</feature>
<evidence type="ECO:0000256" key="3">
    <source>
        <dbReference type="ARBA" id="ARBA00011738"/>
    </source>
</evidence>
<accession>A0A916UXV7</accession>
<proteinExistence type="inferred from homology"/>
<evidence type="ECO:0000256" key="6">
    <source>
        <dbReference type="ARBA" id="ARBA00023186"/>
    </source>
</evidence>
<feature type="compositionally biased region" description="Basic and acidic residues" evidence="13">
    <location>
        <begin position="1"/>
        <end position="11"/>
    </location>
</feature>
<dbReference type="GO" id="GO:0042803">
    <property type="term" value="F:protein homodimerization activity"/>
    <property type="evidence" value="ECO:0007669"/>
    <property type="project" value="InterPro"/>
</dbReference>
<protein>
    <recommendedName>
        <fullName evidence="8 10">Protein GrpE</fullName>
    </recommendedName>
    <alternativeName>
        <fullName evidence="9 10">HSP-70 cofactor</fullName>
    </alternativeName>
</protein>
<dbReference type="FunFam" id="2.30.22.10:FF:000001">
    <property type="entry name" value="Protein GrpE"/>
    <property type="match status" value="1"/>
</dbReference>
<dbReference type="Pfam" id="PF01025">
    <property type="entry name" value="GrpE"/>
    <property type="match status" value="1"/>
</dbReference>
<dbReference type="SUPFAM" id="SSF51064">
    <property type="entry name" value="Head domain of nucleotide exchange factor GrpE"/>
    <property type="match status" value="1"/>
</dbReference>
<dbReference type="GO" id="GO:0051082">
    <property type="term" value="F:unfolded protein binding"/>
    <property type="evidence" value="ECO:0007669"/>
    <property type="project" value="TreeGrafter"/>
</dbReference>
<dbReference type="RefSeq" id="WP_188612735.1">
    <property type="nucleotide sequence ID" value="NZ_BMGG01000013.1"/>
</dbReference>
<dbReference type="AlphaFoldDB" id="A0A916UXV7"/>
<dbReference type="Proteomes" id="UP000637002">
    <property type="component" value="Unassembled WGS sequence"/>
</dbReference>